<evidence type="ECO:0000256" key="1">
    <source>
        <dbReference type="ARBA" id="ARBA00004141"/>
    </source>
</evidence>
<evidence type="ECO:0000313" key="9">
    <source>
        <dbReference type="EMBL" id="CAI6101209.1"/>
    </source>
</evidence>
<sequence length="408" mass="45203">MSTPTAPIDPARAAENRTAQIVGVTTAFNVVALLITILRTYTRVFVVHSFGPHDAFMILAALCSLLGGTVTMFMQIPYGLGHHSDTLSNPDRMQISKLSFVQSMVPLIGGLGFLKVAIAFELRKLRSNSWAWYNFLLWCLIAFVSAYTFMAWMTFFLYCRPIEKIWNFMLEGKCYDIHLFVKFGLINTGFNIFTDVAFATLPIPVVWTLKMPLKTRLYVIAVLSLGYCAVAMGVVKATHQIRLTMMTDTTYTYDIQFWGLLQLNIGIIAACAPSLKPLLKTVLNLKSLTPRYGYTNSQSYHNQRSKRRTAIYTIGGSAAQGYTKQTSKHDNVDDFNFELKSNYRSTSSANQGTSYTATVAGRDDSSSTGGGQGGKDEEAMAGRSSSQDIILPIEGGKIVRTTEVSVTY</sequence>
<dbReference type="InterPro" id="IPR049326">
    <property type="entry name" value="Rhodopsin_dom_fungi"/>
</dbReference>
<organism evidence="9 10">
    <name type="scientific">Clonostachys chloroleuca</name>
    <dbReference type="NCBI Taxonomy" id="1926264"/>
    <lineage>
        <taxon>Eukaryota</taxon>
        <taxon>Fungi</taxon>
        <taxon>Dikarya</taxon>
        <taxon>Ascomycota</taxon>
        <taxon>Pezizomycotina</taxon>
        <taxon>Sordariomycetes</taxon>
        <taxon>Hypocreomycetidae</taxon>
        <taxon>Hypocreales</taxon>
        <taxon>Bionectriaceae</taxon>
        <taxon>Clonostachys</taxon>
    </lineage>
</organism>
<gene>
    <name evidence="9" type="ORF">CCHLO57077_00006453</name>
</gene>
<evidence type="ECO:0000259" key="8">
    <source>
        <dbReference type="Pfam" id="PF20684"/>
    </source>
</evidence>
<dbReference type="PANTHER" id="PTHR33048">
    <property type="entry name" value="PTH11-LIKE INTEGRAL MEMBRANE PROTEIN (AFU_ORTHOLOGUE AFUA_5G11245)"/>
    <property type="match status" value="1"/>
</dbReference>
<feature type="compositionally biased region" description="Polar residues" evidence="6">
    <location>
        <begin position="345"/>
        <end position="357"/>
    </location>
</feature>
<evidence type="ECO:0000256" key="5">
    <source>
        <dbReference type="ARBA" id="ARBA00038359"/>
    </source>
</evidence>
<feature type="transmembrane region" description="Helical" evidence="7">
    <location>
        <begin position="217"/>
        <end position="235"/>
    </location>
</feature>
<comment type="subcellular location">
    <subcellularLocation>
        <location evidence="1">Membrane</location>
        <topology evidence="1">Multi-pass membrane protein</topology>
    </subcellularLocation>
</comment>
<evidence type="ECO:0000256" key="2">
    <source>
        <dbReference type="ARBA" id="ARBA00022692"/>
    </source>
</evidence>
<keyword evidence="3 7" id="KW-1133">Transmembrane helix</keyword>
<feature type="transmembrane region" description="Helical" evidence="7">
    <location>
        <begin position="255"/>
        <end position="275"/>
    </location>
</feature>
<feature type="domain" description="Rhodopsin" evidence="8">
    <location>
        <begin position="38"/>
        <end position="280"/>
    </location>
</feature>
<dbReference type="AlphaFoldDB" id="A0AA35QFT4"/>
<comment type="caution">
    <text evidence="9">The sequence shown here is derived from an EMBL/GenBank/DDBJ whole genome shotgun (WGS) entry which is preliminary data.</text>
</comment>
<keyword evidence="10" id="KW-1185">Reference proteome</keyword>
<accession>A0AA35QFT4</accession>
<evidence type="ECO:0000256" key="4">
    <source>
        <dbReference type="ARBA" id="ARBA00023136"/>
    </source>
</evidence>
<protein>
    <recommendedName>
        <fullName evidence="8">Rhodopsin domain-containing protein</fullName>
    </recommendedName>
</protein>
<feature type="transmembrane region" description="Helical" evidence="7">
    <location>
        <begin position="56"/>
        <end position="80"/>
    </location>
</feature>
<dbReference type="GO" id="GO:0016020">
    <property type="term" value="C:membrane"/>
    <property type="evidence" value="ECO:0007669"/>
    <property type="project" value="UniProtKB-SubCell"/>
</dbReference>
<feature type="transmembrane region" description="Helical" evidence="7">
    <location>
        <begin position="100"/>
        <end position="120"/>
    </location>
</feature>
<dbReference type="InterPro" id="IPR052337">
    <property type="entry name" value="SAT4-like"/>
</dbReference>
<dbReference type="EMBL" id="CABFNP030001360">
    <property type="protein sequence ID" value="CAI6101209.1"/>
    <property type="molecule type" value="Genomic_DNA"/>
</dbReference>
<evidence type="ECO:0000256" key="3">
    <source>
        <dbReference type="ARBA" id="ARBA00022989"/>
    </source>
</evidence>
<evidence type="ECO:0000256" key="6">
    <source>
        <dbReference type="SAM" id="MobiDB-lite"/>
    </source>
</evidence>
<evidence type="ECO:0000313" key="10">
    <source>
        <dbReference type="Proteomes" id="UP001160390"/>
    </source>
</evidence>
<feature type="transmembrane region" description="Helical" evidence="7">
    <location>
        <begin position="21"/>
        <end position="41"/>
    </location>
</feature>
<reference evidence="9" key="1">
    <citation type="submission" date="2023-01" db="EMBL/GenBank/DDBJ databases">
        <authorList>
            <person name="Piombo E."/>
        </authorList>
    </citation>
    <scope>NUCLEOTIDE SEQUENCE</scope>
</reference>
<dbReference type="PANTHER" id="PTHR33048:SF167">
    <property type="entry name" value="INTEGRAL MEMBRANE PROTEIN"/>
    <property type="match status" value="1"/>
</dbReference>
<dbReference type="Proteomes" id="UP001160390">
    <property type="component" value="Unassembled WGS sequence"/>
</dbReference>
<feature type="region of interest" description="Disordered" evidence="6">
    <location>
        <begin position="345"/>
        <end position="388"/>
    </location>
</feature>
<evidence type="ECO:0000256" key="7">
    <source>
        <dbReference type="SAM" id="Phobius"/>
    </source>
</evidence>
<keyword evidence="4 7" id="KW-0472">Membrane</keyword>
<proteinExistence type="inferred from homology"/>
<comment type="similarity">
    <text evidence="5">Belongs to the SAT4 family.</text>
</comment>
<name>A0AA35QFT4_9HYPO</name>
<keyword evidence="2 7" id="KW-0812">Transmembrane</keyword>
<feature type="transmembrane region" description="Helical" evidence="7">
    <location>
        <begin position="132"/>
        <end position="159"/>
    </location>
</feature>
<dbReference type="Pfam" id="PF20684">
    <property type="entry name" value="Fung_rhodopsin"/>
    <property type="match status" value="1"/>
</dbReference>